<dbReference type="SMART" id="SM00320">
    <property type="entry name" value="WD40"/>
    <property type="match status" value="3"/>
</dbReference>
<dbReference type="InterPro" id="IPR056151">
    <property type="entry name" value="Beta-prop_DCAF12"/>
</dbReference>
<dbReference type="SUPFAM" id="SSF50978">
    <property type="entry name" value="WD40 repeat-like"/>
    <property type="match status" value="1"/>
</dbReference>
<dbReference type="PROSITE" id="PS50294">
    <property type="entry name" value="WD_REPEATS_REGION"/>
    <property type="match status" value="1"/>
</dbReference>
<proteinExistence type="predicted"/>
<evidence type="ECO:0000256" key="3">
    <source>
        <dbReference type="PROSITE-ProRule" id="PRU00221"/>
    </source>
</evidence>
<evidence type="ECO:0000313" key="6">
    <source>
        <dbReference type="Proteomes" id="UP000247498"/>
    </source>
</evidence>
<evidence type="ECO:0000259" key="4">
    <source>
        <dbReference type="Pfam" id="PF23760"/>
    </source>
</evidence>
<name>A0A2V0PKJ2_9CHLO</name>
<dbReference type="AlphaFoldDB" id="A0A2V0PKJ2"/>
<comment type="caution">
    <text evidence="5">The sequence shown here is derived from an EMBL/GenBank/DDBJ whole genome shotgun (WGS) entry which is preliminary data.</text>
</comment>
<reference evidence="5 6" key="1">
    <citation type="journal article" date="2018" name="Sci. Rep.">
        <title>Raphidocelis subcapitata (=Pseudokirchneriella subcapitata) provides an insight into genome evolution and environmental adaptations in the Sphaeropleales.</title>
        <authorList>
            <person name="Suzuki S."/>
            <person name="Yamaguchi H."/>
            <person name="Nakajima N."/>
            <person name="Kawachi M."/>
        </authorList>
    </citation>
    <scope>NUCLEOTIDE SEQUENCE [LARGE SCALE GENOMIC DNA]</scope>
    <source>
        <strain evidence="5 6">NIES-35</strain>
    </source>
</reference>
<dbReference type="PANTHER" id="PTHR22847">
    <property type="entry name" value="WD40 REPEAT PROTEIN"/>
    <property type="match status" value="1"/>
</dbReference>
<protein>
    <recommendedName>
        <fullName evidence="4">DDB1- and CUL4-associated factor 12 beta-propeller domain-containing protein</fullName>
    </recommendedName>
</protein>
<organism evidence="5 6">
    <name type="scientific">Raphidocelis subcapitata</name>
    <dbReference type="NCBI Taxonomy" id="307507"/>
    <lineage>
        <taxon>Eukaryota</taxon>
        <taxon>Viridiplantae</taxon>
        <taxon>Chlorophyta</taxon>
        <taxon>core chlorophytes</taxon>
        <taxon>Chlorophyceae</taxon>
        <taxon>CS clade</taxon>
        <taxon>Sphaeropleales</taxon>
        <taxon>Selenastraceae</taxon>
        <taxon>Raphidocelis</taxon>
    </lineage>
</organism>
<dbReference type="InterPro" id="IPR001680">
    <property type="entry name" value="WD40_rpt"/>
</dbReference>
<keyword evidence="2" id="KW-0677">Repeat</keyword>
<sequence>MASSADTEDPGGSLVAPASLGYSLTDALHPNGSSRSFSVAHAVHARELGAGRRAEVRLATAYTILHPWLLRPRLFDCVQRTVDKAFCASWVGPDSVLVGTKCNSLLLLDVITGSHRRVALPPKPAVRLGPELNYNPDGHCGMHAMDVSPGGRYVVTGGRAAEDCVVLRREGLEPVQTFSGHADWVFGLTWVTDAHFASCSRDGTVKLWRVSEPEGGGYIPEPAAAAISVLQNKRTPVKQRDVRCWVPEGRIISLGVDGTVATWDTALRQCRKVVLEGARELICLAANEHLVAAGSRTHAHLLDMRQRCTNVGLLPVTDNGVRSLQLRGHLLSVGTGDANVVFFDLRYLRRAKGPRLCDLAVGDDPFDAIRGHQPLELGHLEMPTSANNVQDQWGWVIRDTVYTHAWDPSGTRLFMGGGPLAVGLSGCSLSAWV</sequence>
<feature type="repeat" description="WD" evidence="3">
    <location>
        <begin position="178"/>
        <end position="211"/>
    </location>
</feature>
<evidence type="ECO:0000256" key="1">
    <source>
        <dbReference type="ARBA" id="ARBA00022574"/>
    </source>
</evidence>
<dbReference type="OrthoDB" id="10251741at2759"/>
<feature type="domain" description="DDB1- and CUL4-associated factor 12 beta-propeller" evidence="4">
    <location>
        <begin position="80"/>
        <end position="432"/>
    </location>
</feature>
<dbReference type="GO" id="GO:0048188">
    <property type="term" value="C:Set1C/COMPASS complex"/>
    <property type="evidence" value="ECO:0007669"/>
    <property type="project" value="TreeGrafter"/>
</dbReference>
<accession>A0A2V0PKJ2</accession>
<evidence type="ECO:0000256" key="2">
    <source>
        <dbReference type="ARBA" id="ARBA00022737"/>
    </source>
</evidence>
<dbReference type="STRING" id="307507.A0A2V0PKJ2"/>
<dbReference type="InParanoid" id="A0A2V0PKJ2"/>
<dbReference type="PANTHER" id="PTHR22847:SF637">
    <property type="entry name" value="WD REPEAT DOMAIN 5B"/>
    <property type="match status" value="1"/>
</dbReference>
<dbReference type="Gene3D" id="2.130.10.10">
    <property type="entry name" value="YVTN repeat-like/Quinoprotein amine dehydrogenase"/>
    <property type="match status" value="2"/>
</dbReference>
<evidence type="ECO:0000313" key="5">
    <source>
        <dbReference type="EMBL" id="GBF97555.1"/>
    </source>
</evidence>
<dbReference type="InterPro" id="IPR036322">
    <property type="entry name" value="WD40_repeat_dom_sf"/>
</dbReference>
<gene>
    <name evidence="5" type="ORF">Rsub_10156</name>
</gene>
<dbReference type="EMBL" id="BDRX01000102">
    <property type="protein sequence ID" value="GBF97555.1"/>
    <property type="molecule type" value="Genomic_DNA"/>
</dbReference>
<dbReference type="Proteomes" id="UP000247498">
    <property type="component" value="Unassembled WGS sequence"/>
</dbReference>
<dbReference type="InterPro" id="IPR015943">
    <property type="entry name" value="WD40/YVTN_repeat-like_dom_sf"/>
</dbReference>
<keyword evidence="6" id="KW-1185">Reference proteome</keyword>
<keyword evidence="1 3" id="KW-0853">WD repeat</keyword>
<dbReference type="PROSITE" id="PS50082">
    <property type="entry name" value="WD_REPEATS_2"/>
    <property type="match status" value="1"/>
</dbReference>
<dbReference type="Pfam" id="PF23760">
    <property type="entry name" value="Beta-prop_DCAF12"/>
    <property type="match status" value="1"/>
</dbReference>
<dbReference type="GO" id="GO:0042393">
    <property type="term" value="F:histone binding"/>
    <property type="evidence" value="ECO:0007669"/>
    <property type="project" value="TreeGrafter"/>
</dbReference>